<dbReference type="EMBL" id="AEDD01000012">
    <property type="protein sequence ID" value="EFM09117.1"/>
    <property type="molecule type" value="Genomic_DNA"/>
</dbReference>
<dbReference type="STRING" id="717606.PaecuDRAFT_4120"/>
<dbReference type="eggNOG" id="ENOG50306GQ">
    <property type="taxonomic scope" value="Bacteria"/>
</dbReference>
<evidence type="ECO:0008006" key="3">
    <source>
        <dbReference type="Google" id="ProtNLM"/>
    </source>
</evidence>
<gene>
    <name evidence="1" type="ORF">PaecuDRAFT_4120</name>
</gene>
<evidence type="ECO:0000313" key="1">
    <source>
        <dbReference type="EMBL" id="EFM09117.1"/>
    </source>
</evidence>
<proteinExistence type="predicted"/>
<dbReference type="RefSeq" id="WP_006040103.1">
    <property type="nucleotide sequence ID" value="NZ_AEDD01000012.1"/>
</dbReference>
<accession>E0IEM9</accession>
<sequence>MLWLWSALFVIVIAAIIATIASSSSRWTVILTEGGTRVDLVDRLYAYLKSQGVKTKLSGDANLRRLLVHKRDEDRARRLVQSFQAEV</sequence>
<keyword evidence="2" id="KW-1185">Reference proteome</keyword>
<dbReference type="AlphaFoldDB" id="E0IEM9"/>
<reference evidence="1 2" key="1">
    <citation type="submission" date="2010-07" db="EMBL/GenBank/DDBJ databases">
        <title>The draft genome of Paenibacillus curdlanolyticus YK9.</title>
        <authorList>
            <consortium name="US DOE Joint Genome Institute (JGI-PGF)"/>
            <person name="Lucas S."/>
            <person name="Copeland A."/>
            <person name="Lapidus A."/>
            <person name="Cheng J.-F."/>
            <person name="Bruce D."/>
            <person name="Goodwin L."/>
            <person name="Pitluck S."/>
            <person name="Land M.L."/>
            <person name="Hauser L."/>
            <person name="Chang Y.-J."/>
            <person name="Jeffries C."/>
            <person name="Anderson I.J."/>
            <person name="Johnson E."/>
            <person name="Loganathan U."/>
            <person name="Mulhopadhyay B."/>
            <person name="Kyrpides N."/>
            <person name="Woyke T.J."/>
        </authorList>
    </citation>
    <scope>NUCLEOTIDE SEQUENCE [LARGE SCALE GENOMIC DNA]</scope>
    <source>
        <strain evidence="1 2">YK9</strain>
    </source>
</reference>
<evidence type="ECO:0000313" key="2">
    <source>
        <dbReference type="Proteomes" id="UP000005387"/>
    </source>
</evidence>
<organism evidence="1 2">
    <name type="scientific">Paenibacillus curdlanolyticus YK9</name>
    <dbReference type="NCBI Taxonomy" id="717606"/>
    <lineage>
        <taxon>Bacteria</taxon>
        <taxon>Bacillati</taxon>
        <taxon>Bacillota</taxon>
        <taxon>Bacilli</taxon>
        <taxon>Bacillales</taxon>
        <taxon>Paenibacillaceae</taxon>
        <taxon>Paenibacillus</taxon>
    </lineage>
</organism>
<name>E0IEM9_9BACL</name>
<protein>
    <recommendedName>
        <fullName evidence="3">DUF2007 domain-containing protein</fullName>
    </recommendedName>
</protein>
<dbReference type="Proteomes" id="UP000005387">
    <property type="component" value="Unassembled WGS sequence"/>
</dbReference>